<dbReference type="SUPFAM" id="SSF81383">
    <property type="entry name" value="F-box domain"/>
    <property type="match status" value="1"/>
</dbReference>
<organism evidence="2 3">
    <name type="scientific">Durio zibethinus</name>
    <name type="common">Durian</name>
    <dbReference type="NCBI Taxonomy" id="66656"/>
    <lineage>
        <taxon>Eukaryota</taxon>
        <taxon>Viridiplantae</taxon>
        <taxon>Streptophyta</taxon>
        <taxon>Embryophyta</taxon>
        <taxon>Tracheophyta</taxon>
        <taxon>Spermatophyta</taxon>
        <taxon>Magnoliopsida</taxon>
        <taxon>eudicotyledons</taxon>
        <taxon>Gunneridae</taxon>
        <taxon>Pentapetalae</taxon>
        <taxon>rosids</taxon>
        <taxon>malvids</taxon>
        <taxon>Malvales</taxon>
        <taxon>Malvaceae</taxon>
        <taxon>Helicteroideae</taxon>
        <taxon>Durio</taxon>
    </lineage>
</organism>
<evidence type="ECO:0000259" key="1">
    <source>
        <dbReference type="Pfam" id="PF03478"/>
    </source>
</evidence>
<protein>
    <submittedName>
        <fullName evidence="3">Uncharacterized protein LOC111309488</fullName>
    </submittedName>
</protein>
<sequence length="369" mass="42343">MESVSTYPCLNNLRPCQPNFDLLPDDVISKISNQFTSFEDVTALSGVCRPWRSACFNMRCTQSFFSFDRNKLYELKLPQAYGKRCHGSPHGWIVTMDSDLQVHLLHPISQAQLNLPKLNTIRNPIGMPVAADPFRFIHKCILLKPSEDEFLVMVIFGPRHCLAFAKPGFVQWKTVVGVNDVQDLALFKGQIYAICGRGRVRRFESDDPESATKIIACYPPDDIVRVDKIYLLESSGELLAVFRNGSSNLFEKRCKTKSFLVYMLQFDVNGDAEIWKRLNDIGDYALFVGEGNSWSIQSAKIPNCNSNRIYFTDDNWEQHGVHDIGVFYMVNQRIESLEFGSDSTRYHSRPIWFTPTLRFSQKSEHLRQL</sequence>
<evidence type="ECO:0000313" key="2">
    <source>
        <dbReference type="Proteomes" id="UP000515121"/>
    </source>
</evidence>
<reference evidence="3" key="1">
    <citation type="submission" date="2025-08" db="UniProtKB">
        <authorList>
            <consortium name="RefSeq"/>
        </authorList>
    </citation>
    <scope>IDENTIFICATION</scope>
    <source>
        <tissue evidence="3">Fruit stalk</tissue>
    </source>
</reference>
<feature type="domain" description="KIB1-4 beta-propeller" evidence="1">
    <location>
        <begin position="64"/>
        <end position="327"/>
    </location>
</feature>
<dbReference type="InterPro" id="IPR005174">
    <property type="entry name" value="KIB1-4_b-propeller"/>
</dbReference>
<dbReference type="Proteomes" id="UP000515121">
    <property type="component" value="Unplaced"/>
</dbReference>
<dbReference type="AlphaFoldDB" id="A0A6P6AHB2"/>
<dbReference type="PANTHER" id="PTHR44259">
    <property type="entry name" value="OS07G0183000 PROTEIN-RELATED"/>
    <property type="match status" value="1"/>
</dbReference>
<evidence type="ECO:0000313" key="3">
    <source>
        <dbReference type="RefSeq" id="XP_022764262.1"/>
    </source>
</evidence>
<dbReference type="RefSeq" id="XP_022764262.1">
    <property type="nucleotide sequence ID" value="XM_022908527.1"/>
</dbReference>
<gene>
    <name evidence="3" type="primary">LOC111309488</name>
</gene>
<dbReference type="PANTHER" id="PTHR44259:SF108">
    <property type="entry name" value="F-BOX PROTEIN SKIP23-LIKE"/>
    <property type="match status" value="1"/>
</dbReference>
<keyword evidence="2" id="KW-1185">Reference proteome</keyword>
<dbReference type="KEGG" id="dzi:111309488"/>
<name>A0A6P6AHB2_DURZI</name>
<dbReference type="OrthoDB" id="642536at2759"/>
<dbReference type="InterPro" id="IPR050942">
    <property type="entry name" value="F-box_BR-signaling"/>
</dbReference>
<dbReference type="GeneID" id="111309488"/>
<dbReference type="Pfam" id="PF03478">
    <property type="entry name" value="Beta-prop_KIB1-4"/>
    <property type="match status" value="1"/>
</dbReference>
<accession>A0A6P6AHB2</accession>
<proteinExistence type="predicted"/>
<dbReference type="InterPro" id="IPR036047">
    <property type="entry name" value="F-box-like_dom_sf"/>
</dbReference>